<dbReference type="SUPFAM" id="SSF54001">
    <property type="entry name" value="Cysteine proteinases"/>
    <property type="match status" value="1"/>
</dbReference>
<dbReference type="InterPro" id="IPR038765">
    <property type="entry name" value="Papain-like_cys_pep_sf"/>
</dbReference>
<reference evidence="3 4" key="1">
    <citation type="submission" date="2018-01" db="EMBL/GenBank/DDBJ databases">
        <title>Bacillales members from the olive rhizosphere are effective biological control agents against Verticillium dahliae.</title>
        <authorList>
            <person name="Gomez-Lama C."/>
            <person name="Legarda G."/>
            <person name="Ruano-Rosa D."/>
            <person name="Pizarro-Tobias P."/>
            <person name="Valverde-Corredor A."/>
            <person name="Niqui J.L."/>
            <person name="Trivino J.C."/>
            <person name="Roca A."/>
            <person name="Mercado-Blanco J."/>
        </authorList>
    </citation>
    <scope>NUCLEOTIDE SEQUENCE [LARGE SCALE GENOMIC DNA]</scope>
    <source>
        <strain evidence="3 4">PIC167</strain>
    </source>
</reference>
<dbReference type="Gene3D" id="3.10.620.30">
    <property type="match status" value="1"/>
</dbReference>
<evidence type="ECO:0000259" key="2">
    <source>
        <dbReference type="SMART" id="SM00460"/>
    </source>
</evidence>
<dbReference type="EMBL" id="PNXQ01000002">
    <property type="protein sequence ID" value="TKH46393.1"/>
    <property type="molecule type" value="Genomic_DNA"/>
</dbReference>
<dbReference type="Pfam" id="PF01841">
    <property type="entry name" value="Transglut_core"/>
    <property type="match status" value="1"/>
</dbReference>
<proteinExistence type="predicted"/>
<dbReference type="InterPro" id="IPR002931">
    <property type="entry name" value="Transglutaminase-like"/>
</dbReference>
<evidence type="ECO:0000256" key="1">
    <source>
        <dbReference type="SAM" id="SignalP"/>
    </source>
</evidence>
<dbReference type="SMART" id="SM00460">
    <property type="entry name" value="TGc"/>
    <property type="match status" value="1"/>
</dbReference>
<name>A0A4U2Q2I8_9BACL</name>
<dbReference type="InterPro" id="IPR052557">
    <property type="entry name" value="CAP/Cytokinesis_protein"/>
</dbReference>
<accession>A0A4U2Q2I8</accession>
<dbReference type="PANTHER" id="PTHR46333:SF2">
    <property type="entry name" value="CYTOKINESIS PROTEIN 3"/>
    <property type="match status" value="1"/>
</dbReference>
<gene>
    <name evidence="3" type="ORF">C1I60_02065</name>
</gene>
<evidence type="ECO:0000313" key="4">
    <source>
        <dbReference type="Proteomes" id="UP000308114"/>
    </source>
</evidence>
<feature type="chain" id="PRO_5039195479" evidence="1">
    <location>
        <begin position="21"/>
        <end position="374"/>
    </location>
</feature>
<dbReference type="RefSeq" id="WP_137060287.1">
    <property type="nucleotide sequence ID" value="NZ_PNXQ01000002.1"/>
</dbReference>
<dbReference type="Proteomes" id="UP000308114">
    <property type="component" value="Unassembled WGS sequence"/>
</dbReference>
<feature type="domain" description="Transglutaminase-like" evidence="2">
    <location>
        <begin position="175"/>
        <end position="231"/>
    </location>
</feature>
<feature type="signal peptide" evidence="1">
    <location>
        <begin position="1"/>
        <end position="20"/>
    </location>
</feature>
<dbReference type="PANTHER" id="PTHR46333">
    <property type="entry name" value="CYTOKINESIS PROTEIN 3"/>
    <property type="match status" value="1"/>
</dbReference>
<comment type="caution">
    <text evidence="3">The sequence shown here is derived from an EMBL/GenBank/DDBJ whole genome shotgun (WGS) entry which is preliminary data.</text>
</comment>
<protein>
    <submittedName>
        <fullName evidence="3">Transglutaminase</fullName>
    </submittedName>
</protein>
<dbReference type="GO" id="GO:0005737">
    <property type="term" value="C:cytoplasm"/>
    <property type="evidence" value="ECO:0007669"/>
    <property type="project" value="TreeGrafter"/>
</dbReference>
<keyword evidence="1" id="KW-0732">Signal</keyword>
<dbReference type="AlphaFoldDB" id="A0A4U2Q2I8"/>
<evidence type="ECO:0000313" key="3">
    <source>
        <dbReference type="EMBL" id="TKH46393.1"/>
    </source>
</evidence>
<organism evidence="3 4">
    <name type="scientific">Paenibacillus terrae</name>
    <dbReference type="NCBI Taxonomy" id="159743"/>
    <lineage>
        <taxon>Bacteria</taxon>
        <taxon>Bacillati</taxon>
        <taxon>Bacillota</taxon>
        <taxon>Bacilli</taxon>
        <taxon>Bacillales</taxon>
        <taxon>Paenibacillaceae</taxon>
        <taxon>Paenibacillus</taxon>
    </lineage>
</organism>
<sequence>MNRKIGVKVVKCLVVGAALATALPQTMIWESVSAASVKAKQASSVQQLEGTILQAMLARNELLTFTYSGDMRDFQKQLQNTINQAMESDPYVNFILKTYTFNYTGTSTGVDVTLRMNFRESKAQSDYVDNTVQDVLSNIITNDMTDHEKVKAIHDWLVLNLKYDVPQQKYTAYEGLTTGSTVCQGYSLLTYRMLERAGIENRIVQGVAGGQDHTWNLVLLDGQWYHLDTTWDDPVPDRANVVNTSYYLVTDDELSQDHIWVHKYPAANTSYQQTLAGLIAEGGSRTDAYQKLYDDLKYASSGDSAPKSEREILELTRQAILNGQSTISFLYQGTERKLVQDLTPLYQLGIRNLNYQYTVVPSTGNLRVSITWTR</sequence>